<sequence length="452" mass="52052">MVNTQKQLEEAYLKNVYQKLIDKKNELRESMDTAKIEGNQSLKEMAGELRLNFDSYLDNLDTFSMIEMKNREIDQMNIKQKNAENQLAKIERLLKSPYFGKVVVDFLDNEPKESFYIGTANFTDDADENLVYDWRSPIAELFYNNMIGPSSYTVRQNKIDTVIKERRQFLLERDRLVKFFDTSVAIQDDVLLEVLGQDETNEMKAITATIQSEQNTIIRDVKSQNILVNGVAGSGKTSAIMQRIAYLLYLYRDTMTSDDLLILSPNHRFIDYISNVLPSLGERNPLNLTIIQLVSQLSAEEIEGEEAYFKRITGENVSEQTERLHSKKFIDNLKQSDPLFLDHPNFIRGLTKNGKTVLSKKTIEKIYEKVPAHPKLIDRLQATKKALMSEWKNHLLKQAKSPAVQNQVLSLTEDRQLELFGKLISDDSEQSIVAYARKLLLLFVKLSETKLS</sequence>
<dbReference type="SUPFAM" id="SSF52540">
    <property type="entry name" value="P-loop containing nucleoside triphosphate hydrolases"/>
    <property type="match status" value="1"/>
</dbReference>
<name>A0AB73A6R2_ENTFC</name>
<organism evidence="2 3">
    <name type="scientific">Enterococcus faecium SD2A-2</name>
    <dbReference type="NCBI Taxonomy" id="1244154"/>
    <lineage>
        <taxon>Bacteria</taxon>
        <taxon>Bacillati</taxon>
        <taxon>Bacillota</taxon>
        <taxon>Bacilli</taxon>
        <taxon>Lactobacillales</taxon>
        <taxon>Enterococcaceae</taxon>
        <taxon>Enterococcus</taxon>
    </lineage>
</organism>
<dbReference type="Proteomes" id="UP000014622">
    <property type="component" value="Unassembled WGS sequence"/>
</dbReference>
<accession>A0AB73A6R2</accession>
<evidence type="ECO:0008006" key="4">
    <source>
        <dbReference type="Google" id="ProtNLM"/>
    </source>
</evidence>
<feature type="coiled-coil region" evidence="1">
    <location>
        <begin position="66"/>
        <end position="93"/>
    </location>
</feature>
<evidence type="ECO:0000313" key="2">
    <source>
        <dbReference type="EMBL" id="EPI09291.1"/>
    </source>
</evidence>
<evidence type="ECO:0000313" key="3">
    <source>
        <dbReference type="Proteomes" id="UP000014622"/>
    </source>
</evidence>
<dbReference type="Gene3D" id="3.40.50.300">
    <property type="entry name" value="P-loop containing nucleotide triphosphate hydrolases"/>
    <property type="match status" value="1"/>
</dbReference>
<dbReference type="AlphaFoldDB" id="A0AB73A6R2"/>
<dbReference type="InterPro" id="IPR027417">
    <property type="entry name" value="P-loop_NTPase"/>
</dbReference>
<dbReference type="RefSeq" id="WP_016629219.1">
    <property type="nucleotide sequence ID" value="NZ_KE352035.1"/>
</dbReference>
<proteinExistence type="predicted"/>
<comment type="caution">
    <text evidence="2">The sequence shown here is derived from an EMBL/GenBank/DDBJ whole genome shotgun (WGS) entry which is preliminary data.</text>
</comment>
<protein>
    <recommendedName>
        <fullName evidence="4">DNA helicase</fullName>
    </recommendedName>
</protein>
<gene>
    <name evidence="2" type="ORF">D356_02487</name>
</gene>
<feature type="non-terminal residue" evidence="2">
    <location>
        <position position="452"/>
    </location>
</feature>
<reference evidence="2 3" key="1">
    <citation type="submission" date="2013-06" db="EMBL/GenBank/DDBJ databases">
        <authorList>
            <person name="Weinstock G."/>
            <person name="Sodergren E."/>
            <person name="Lobos E.A."/>
            <person name="Fulton L."/>
            <person name="Fulton R."/>
            <person name="Courtney L."/>
            <person name="Fronick C."/>
            <person name="O'Laughlin M."/>
            <person name="Godfrey J."/>
            <person name="Wilson R.M."/>
            <person name="Miner T."/>
            <person name="Farmer C."/>
            <person name="Delehaunty K."/>
            <person name="Cordes M."/>
            <person name="Minx P."/>
            <person name="Tomlinson C."/>
            <person name="Chen J."/>
            <person name="Wollam A."/>
            <person name="Pepin K.H."/>
            <person name="Bhonagiri V."/>
            <person name="Zhang X."/>
            <person name="Warren W."/>
            <person name="Mitreva M."/>
            <person name="Mardis E.R."/>
            <person name="Wilson R.K."/>
        </authorList>
    </citation>
    <scope>NUCLEOTIDE SEQUENCE [LARGE SCALE GENOMIC DNA]</scope>
    <source>
        <strain evidence="2 3">SD2A-2</strain>
    </source>
</reference>
<keyword evidence="1" id="KW-0175">Coiled coil</keyword>
<evidence type="ECO:0000256" key="1">
    <source>
        <dbReference type="SAM" id="Coils"/>
    </source>
</evidence>
<dbReference type="EMBL" id="ATIT01000125">
    <property type="protein sequence ID" value="EPI09291.1"/>
    <property type="molecule type" value="Genomic_DNA"/>
</dbReference>